<feature type="binding site" evidence="7">
    <location>
        <position position="103"/>
    </location>
    <ligand>
        <name>Zn(2+)</name>
        <dbReference type="ChEBI" id="CHEBI:29105"/>
    </ligand>
</feature>
<feature type="binding site" evidence="7">
    <location>
        <position position="263"/>
    </location>
    <ligand>
        <name>ATP</name>
        <dbReference type="ChEBI" id="CHEBI:30616"/>
    </ligand>
</feature>
<dbReference type="EMBL" id="JARVII010000014">
    <property type="protein sequence ID" value="MDG9699654.1"/>
    <property type="molecule type" value="Genomic_DNA"/>
</dbReference>
<dbReference type="GO" id="GO:0005524">
    <property type="term" value="F:ATP binding"/>
    <property type="evidence" value="ECO:0007669"/>
    <property type="project" value="UniProtKB-KW"/>
</dbReference>
<dbReference type="EC" id="6.1.1.-" evidence="7"/>
<dbReference type="GO" id="GO:0005829">
    <property type="term" value="C:cytosol"/>
    <property type="evidence" value="ECO:0007669"/>
    <property type="project" value="TreeGrafter"/>
</dbReference>
<protein>
    <recommendedName>
        <fullName evidence="7">Glutamyl-Q tRNA(Asp) synthetase</fullName>
        <shortName evidence="7">Glu-Q-RSs</shortName>
        <ecNumber evidence="7">6.1.1.-</ecNumber>
    </recommendedName>
</protein>
<feature type="domain" description="Glutamyl/glutaminyl-tRNA synthetase class Ib catalytic" evidence="9">
    <location>
        <begin position="9"/>
        <end position="110"/>
    </location>
</feature>
<dbReference type="InterPro" id="IPR000924">
    <property type="entry name" value="Glu/Gln-tRNA-synth"/>
</dbReference>
<evidence type="ECO:0000256" key="8">
    <source>
        <dbReference type="RuleBase" id="RU363037"/>
    </source>
</evidence>
<proteinExistence type="inferred from homology"/>
<keyword evidence="2 7" id="KW-0479">Metal-binding</keyword>
<dbReference type="Pfam" id="PF00749">
    <property type="entry name" value="tRNA-synt_1c"/>
    <property type="match status" value="2"/>
</dbReference>
<dbReference type="PANTHER" id="PTHR43311:SF1">
    <property type="entry name" value="GLUTAMYL-Q TRNA(ASP) SYNTHETASE"/>
    <property type="match status" value="1"/>
</dbReference>
<organism evidence="10 11">
    <name type="scientific">Ottowia cancrivicina</name>
    <dbReference type="NCBI Taxonomy" id="3040346"/>
    <lineage>
        <taxon>Bacteria</taxon>
        <taxon>Pseudomonadati</taxon>
        <taxon>Pseudomonadota</taxon>
        <taxon>Betaproteobacteria</taxon>
        <taxon>Burkholderiales</taxon>
        <taxon>Comamonadaceae</taxon>
        <taxon>Ottowia</taxon>
    </lineage>
</organism>
<dbReference type="PANTHER" id="PTHR43311">
    <property type="entry name" value="GLUTAMATE--TRNA LIGASE"/>
    <property type="match status" value="1"/>
</dbReference>
<dbReference type="InterPro" id="IPR049940">
    <property type="entry name" value="GluQ/Sye"/>
</dbReference>
<dbReference type="GO" id="GO:0006400">
    <property type="term" value="P:tRNA modification"/>
    <property type="evidence" value="ECO:0007669"/>
    <property type="project" value="InterPro"/>
</dbReference>
<keyword evidence="3 7" id="KW-0547">Nucleotide-binding</keyword>
<feature type="short sequence motif" description="'HIGH' region" evidence="7">
    <location>
        <begin position="12"/>
        <end position="22"/>
    </location>
</feature>
<accession>A0AAW6RL93</accession>
<evidence type="ECO:0000313" key="11">
    <source>
        <dbReference type="Proteomes" id="UP001237156"/>
    </source>
</evidence>
<comment type="function">
    <text evidence="7">Catalyzes the tRNA-independent activation of glutamate in presence of ATP and the subsequent transfer of glutamate onto a tRNA(Asp). Glutamate is transferred on the 2-amino-5-(4,5-dihydroxy-2-cyclopenten-1-yl) moiety of the queuosine in the wobble position of the QUC anticodon.</text>
</comment>
<keyword evidence="8" id="KW-0648">Protein biosynthesis</keyword>
<dbReference type="PRINTS" id="PR00987">
    <property type="entry name" value="TRNASYNTHGLU"/>
</dbReference>
<evidence type="ECO:0000256" key="3">
    <source>
        <dbReference type="ARBA" id="ARBA00022741"/>
    </source>
</evidence>
<dbReference type="HAMAP" id="MF_01428">
    <property type="entry name" value="Glu_Q_tRNA_synth"/>
    <property type="match status" value="1"/>
</dbReference>
<dbReference type="NCBIfam" id="TIGR03838">
    <property type="entry name" value="queuosine_YadB"/>
    <property type="match status" value="1"/>
</dbReference>
<feature type="binding site" evidence="7">
    <location>
        <position position="101"/>
    </location>
    <ligand>
        <name>Zn(2+)</name>
        <dbReference type="ChEBI" id="CHEBI:29105"/>
    </ligand>
</feature>
<comment type="caution">
    <text evidence="10">The sequence shown here is derived from an EMBL/GenBank/DDBJ whole genome shotgun (WGS) entry which is preliminary data.</text>
</comment>
<evidence type="ECO:0000256" key="1">
    <source>
        <dbReference type="ARBA" id="ARBA00022598"/>
    </source>
</evidence>
<feature type="binding site" evidence="7">
    <location>
        <position position="45"/>
    </location>
    <ligand>
        <name>L-glutamate</name>
        <dbReference type="ChEBI" id="CHEBI:29985"/>
    </ligand>
</feature>
<dbReference type="NCBIfam" id="NF004314">
    <property type="entry name" value="PRK05710.1-3"/>
    <property type="match status" value="1"/>
</dbReference>
<evidence type="ECO:0000256" key="7">
    <source>
        <dbReference type="HAMAP-Rule" id="MF_01428"/>
    </source>
</evidence>
<reference evidence="10 11" key="1">
    <citation type="submission" date="2023-04" db="EMBL/GenBank/DDBJ databases">
        <title>Ottowia paracancer sp. nov., isolated from human stomach.</title>
        <authorList>
            <person name="Song Y."/>
        </authorList>
    </citation>
    <scope>NUCLEOTIDE SEQUENCE [LARGE SCALE GENOMIC DNA]</scope>
    <source>
        <strain evidence="10 11">10c7w1</strain>
    </source>
</reference>
<feature type="binding site" evidence="7">
    <location>
        <position position="222"/>
    </location>
    <ligand>
        <name>L-glutamate</name>
        <dbReference type="ChEBI" id="CHEBI:29985"/>
    </ligand>
</feature>
<dbReference type="AlphaFoldDB" id="A0AAW6RL93"/>
<feature type="binding site" evidence="7">
    <location>
        <position position="127"/>
    </location>
    <ligand>
        <name>Zn(2+)</name>
        <dbReference type="ChEBI" id="CHEBI:29105"/>
    </ligand>
</feature>
<dbReference type="GO" id="GO:0008270">
    <property type="term" value="F:zinc ion binding"/>
    <property type="evidence" value="ECO:0007669"/>
    <property type="project" value="UniProtKB-UniRule"/>
</dbReference>
<evidence type="ECO:0000313" key="10">
    <source>
        <dbReference type="EMBL" id="MDG9699654.1"/>
    </source>
</evidence>
<dbReference type="InterPro" id="IPR020058">
    <property type="entry name" value="Glu/Gln-tRNA-synth_Ib_cat-dom"/>
</dbReference>
<evidence type="ECO:0000256" key="2">
    <source>
        <dbReference type="ARBA" id="ARBA00022723"/>
    </source>
</evidence>
<feature type="binding site" evidence="7">
    <location>
        <position position="204"/>
    </location>
    <ligand>
        <name>L-glutamate</name>
        <dbReference type="ChEBI" id="CHEBI:29985"/>
    </ligand>
</feature>
<comment type="similarity">
    <text evidence="7">Belongs to the class-I aminoacyl-tRNA synthetase family. GluQ subfamily.</text>
</comment>
<evidence type="ECO:0000256" key="5">
    <source>
        <dbReference type="ARBA" id="ARBA00022840"/>
    </source>
</evidence>
<comment type="cofactor">
    <cofactor evidence="7">
        <name>Zn(2+)</name>
        <dbReference type="ChEBI" id="CHEBI:29105"/>
    </cofactor>
    <text evidence="7">Binds 1 zinc ion per subunit.</text>
</comment>
<feature type="short sequence motif" description="'KMSKS' region" evidence="7">
    <location>
        <begin position="260"/>
        <end position="264"/>
    </location>
</feature>
<dbReference type="NCBIfam" id="NF004315">
    <property type="entry name" value="PRK05710.1-4"/>
    <property type="match status" value="1"/>
</dbReference>
<keyword evidence="5 7" id="KW-0067">ATP-binding</keyword>
<sequence length="318" mass="34288">MKTSSYTGRFAPSPTGLLHAGSLVAALASWLDARAHQGRWLVRIEDVDAPRCIPGAGQAILRQLATCQLLPDEEPAWQSRRGALYARALAQLERAGLAYPCSCTRKDIASWHAARGHAPVRGQALPYPGLCRPERGGPRAQAPCAWRLHTLRCEQKAPAEPNARAFMVNGVLHWHDRRLGAQQQSVSDAVGDFILRRADGLWAYQLAVVVDDAAQGITHVVRGADLADNTPRQILLQSALGAPTPLYLHTPLVLAANGEKLSKQNHAAPLDLSSPMRALNAAAQALGLPAHNTDDADSIPGALAAWVRAWRQMDWAAT</sequence>
<dbReference type="Gene3D" id="3.40.50.620">
    <property type="entry name" value="HUPs"/>
    <property type="match status" value="1"/>
</dbReference>
<dbReference type="Proteomes" id="UP001237156">
    <property type="component" value="Unassembled WGS sequence"/>
</dbReference>
<keyword evidence="1 7" id="KW-0436">Ligase</keyword>
<evidence type="ECO:0000256" key="4">
    <source>
        <dbReference type="ARBA" id="ARBA00022833"/>
    </source>
</evidence>
<dbReference type="SUPFAM" id="SSF52374">
    <property type="entry name" value="Nucleotidylyl transferase"/>
    <property type="match status" value="1"/>
</dbReference>
<keyword evidence="4 7" id="KW-0862">Zinc</keyword>
<dbReference type="NCBIfam" id="NF004313">
    <property type="entry name" value="PRK05710.1-2"/>
    <property type="match status" value="1"/>
</dbReference>
<keyword evidence="6 7" id="KW-0030">Aminoacyl-tRNA synthetase</keyword>
<evidence type="ECO:0000259" key="9">
    <source>
        <dbReference type="Pfam" id="PF00749"/>
    </source>
</evidence>
<evidence type="ECO:0000256" key="6">
    <source>
        <dbReference type="ARBA" id="ARBA00023146"/>
    </source>
</evidence>
<dbReference type="InterPro" id="IPR022380">
    <property type="entry name" value="Glu-Q_tRNA(Asp)_Synthase"/>
</dbReference>
<name>A0AAW6RL93_9BURK</name>
<feature type="binding site" evidence="7">
    <location>
        <position position="131"/>
    </location>
    <ligand>
        <name>Zn(2+)</name>
        <dbReference type="ChEBI" id="CHEBI:29105"/>
    </ligand>
</feature>
<dbReference type="GO" id="GO:0006424">
    <property type="term" value="P:glutamyl-tRNA aminoacylation"/>
    <property type="evidence" value="ECO:0007669"/>
    <property type="project" value="InterPro"/>
</dbReference>
<gene>
    <name evidence="10" type="primary">gluQRS</name>
    <name evidence="7" type="synonym">gluQ</name>
    <name evidence="10" type="ORF">QB898_08010</name>
</gene>
<keyword evidence="11" id="KW-1185">Reference proteome</keyword>
<feature type="binding site" evidence="7">
    <location>
        <begin position="9"/>
        <end position="13"/>
    </location>
    <ligand>
        <name>L-glutamate</name>
        <dbReference type="ChEBI" id="CHEBI:29985"/>
    </ligand>
</feature>
<feature type="domain" description="Glutamyl/glutaminyl-tRNA synthetase class Ib catalytic" evidence="9">
    <location>
        <begin position="187"/>
        <end position="267"/>
    </location>
</feature>
<dbReference type="GO" id="GO:0004818">
    <property type="term" value="F:glutamate-tRNA ligase activity"/>
    <property type="evidence" value="ECO:0007669"/>
    <property type="project" value="TreeGrafter"/>
</dbReference>
<dbReference type="InterPro" id="IPR014729">
    <property type="entry name" value="Rossmann-like_a/b/a_fold"/>
</dbReference>